<dbReference type="GO" id="GO:0016787">
    <property type="term" value="F:hydrolase activity"/>
    <property type="evidence" value="ECO:0007669"/>
    <property type="project" value="UniProtKB-KW"/>
</dbReference>
<feature type="domain" description="Beta-lactamase-related" evidence="1">
    <location>
        <begin position="34"/>
        <end position="366"/>
    </location>
</feature>
<organism evidence="2 3">
    <name type="scientific">Sphingosinicella rhizophila</name>
    <dbReference type="NCBI Taxonomy" id="3050082"/>
    <lineage>
        <taxon>Bacteria</taxon>
        <taxon>Pseudomonadati</taxon>
        <taxon>Pseudomonadota</taxon>
        <taxon>Alphaproteobacteria</taxon>
        <taxon>Sphingomonadales</taxon>
        <taxon>Sphingosinicellaceae</taxon>
        <taxon>Sphingosinicella</taxon>
    </lineage>
</organism>
<name>A0ABU3Q3M1_9SPHN</name>
<dbReference type="SUPFAM" id="SSF56601">
    <property type="entry name" value="beta-lactamase/transpeptidase-like"/>
    <property type="match status" value="1"/>
</dbReference>
<reference evidence="2 3" key="1">
    <citation type="submission" date="2023-05" db="EMBL/GenBank/DDBJ databases">
        <authorList>
            <person name="Guo Y."/>
        </authorList>
    </citation>
    <scope>NUCLEOTIDE SEQUENCE [LARGE SCALE GENOMIC DNA]</scope>
    <source>
        <strain evidence="2 3">GR2756</strain>
    </source>
</reference>
<keyword evidence="3" id="KW-1185">Reference proteome</keyword>
<dbReference type="PANTHER" id="PTHR46520">
    <property type="entry name" value="SERINE BETA-LACTAMASE-LIKE PROTEIN LACTB, MITOCHONDRIAL"/>
    <property type="match status" value="1"/>
</dbReference>
<dbReference type="RefSeq" id="WP_315723467.1">
    <property type="nucleotide sequence ID" value="NZ_JAVUPU010000001.1"/>
</dbReference>
<protein>
    <submittedName>
        <fullName evidence="2">Serine hydrolase domain-containing protein</fullName>
        <ecNumber evidence="2">3.1.1.103</ecNumber>
    </submittedName>
</protein>
<accession>A0ABU3Q3M1</accession>
<dbReference type="InterPro" id="IPR012338">
    <property type="entry name" value="Beta-lactam/transpept-like"/>
</dbReference>
<sequence>MLAVVGGCATYAEPPAGGDWRAAAATLARAEISSGGPPSIQIAVGYEGELIFNEAFGTADVENDVRATPDTMYRTASISKWMTAAAAMVLIEKGRLDLDRPIQEYCPAYPEKRWEVTTRHLLTHTAGLRHYTDYADELAAASNETQRLRVELRRMRDQNSRYQRYTDVLAPLDTFKADALRFKPGTDYLYTSYGYRLLACVLQGADRSRDFRTILREAVFIPAGTPAIVEDDSWAIIPRRAGMYSLQSEKGLRRADLRDVSENLPAGGHLAKASDLVRFAMAFYDGKIVSRDSIMLMETPLAGPKGEPVEPGHGHGLMILPIGSKSYIGHTGGQAGTASVLFYEPKTKITIAVMSNADTWAGLRAFAERLFPAILSGVYRSD</sequence>
<dbReference type="InterPro" id="IPR001466">
    <property type="entry name" value="Beta-lactam-related"/>
</dbReference>
<dbReference type="Proteomes" id="UP001259572">
    <property type="component" value="Unassembled WGS sequence"/>
</dbReference>
<comment type="caution">
    <text evidence="2">The sequence shown here is derived from an EMBL/GenBank/DDBJ whole genome shotgun (WGS) entry which is preliminary data.</text>
</comment>
<dbReference type="InterPro" id="IPR052794">
    <property type="entry name" value="Mito_Ser_Protease_LACTB"/>
</dbReference>
<dbReference type="Gene3D" id="3.40.710.10">
    <property type="entry name" value="DD-peptidase/beta-lactamase superfamily"/>
    <property type="match status" value="1"/>
</dbReference>
<keyword evidence="2" id="KW-0378">Hydrolase</keyword>
<dbReference type="EMBL" id="JAVUPU010000001">
    <property type="protein sequence ID" value="MDT9597912.1"/>
    <property type="molecule type" value="Genomic_DNA"/>
</dbReference>
<proteinExistence type="predicted"/>
<evidence type="ECO:0000313" key="2">
    <source>
        <dbReference type="EMBL" id="MDT9597912.1"/>
    </source>
</evidence>
<dbReference type="Pfam" id="PF00144">
    <property type="entry name" value="Beta-lactamase"/>
    <property type="match status" value="1"/>
</dbReference>
<evidence type="ECO:0000313" key="3">
    <source>
        <dbReference type="Proteomes" id="UP001259572"/>
    </source>
</evidence>
<dbReference type="EC" id="3.1.1.103" evidence="2"/>
<dbReference type="PANTHER" id="PTHR46520:SF1">
    <property type="entry name" value="SERINE BETA-LACTAMASE-LIKE PROTEIN LACTB, MITOCHONDRIAL"/>
    <property type="match status" value="1"/>
</dbReference>
<evidence type="ECO:0000259" key="1">
    <source>
        <dbReference type="Pfam" id="PF00144"/>
    </source>
</evidence>
<gene>
    <name evidence="2" type="ORF">RQX22_02995</name>
</gene>